<evidence type="ECO:0000256" key="1">
    <source>
        <dbReference type="SAM" id="MobiDB-lite"/>
    </source>
</evidence>
<feature type="compositionally biased region" description="Acidic residues" evidence="1">
    <location>
        <begin position="52"/>
        <end position="64"/>
    </location>
</feature>
<keyword evidence="4" id="KW-1185">Reference proteome</keyword>
<feature type="compositionally biased region" description="Low complexity" evidence="1">
    <location>
        <begin position="117"/>
        <end position="131"/>
    </location>
</feature>
<dbReference type="HOGENOM" id="CLU_1201020_0_0_1"/>
<reference evidence="3" key="2">
    <citation type="submission" date="2015-06" db="UniProtKB">
        <authorList>
            <consortium name="EnsemblMetazoa"/>
        </authorList>
    </citation>
    <scope>IDENTIFICATION</scope>
</reference>
<proteinExistence type="predicted"/>
<feature type="region of interest" description="Disordered" evidence="1">
    <location>
        <begin position="92"/>
        <end position="144"/>
    </location>
</feature>
<feature type="compositionally biased region" description="Polar residues" evidence="1">
    <location>
        <begin position="16"/>
        <end position="48"/>
    </location>
</feature>
<reference evidence="4" key="1">
    <citation type="submission" date="2013-02" db="EMBL/GenBank/DDBJ databases">
        <authorList>
            <person name="Hughes D."/>
        </authorList>
    </citation>
    <scope>NUCLEOTIDE SEQUENCE</scope>
    <source>
        <strain>Durham</strain>
        <strain evidence="4">NC isolate 2 -- Noor lab</strain>
    </source>
</reference>
<evidence type="ECO:0000313" key="4">
    <source>
        <dbReference type="Proteomes" id="UP000015102"/>
    </source>
</evidence>
<name>T1GXU1_MEGSC</name>
<sequence length="231" mass="25702">MGSRLTLSTEEDQLQGEHQLNSNSQSNISYTSFEPTTSANSCTDPNCNHNEEGEEDAGALADYSDEFQNFDESRKTLNSAECLLNDMTSTSTINQQEESSIDENDDRPQDCDSAPPEYSSENNENENSTLSNEDEDESENDCSYSTFSEQYTLPDQQGFINNKSTKKMYKAVAKEWGITCKMSDQCRCLDCQSNYFGCDYDYTEQNSDGGLGAVNAVFINEVMHGSACSIL</sequence>
<dbReference type="EMBL" id="CAQQ02382570">
    <property type="status" value="NOT_ANNOTATED_CDS"/>
    <property type="molecule type" value="Genomic_DNA"/>
</dbReference>
<protein>
    <recommendedName>
        <fullName evidence="2">DUF4802 domain-containing protein</fullName>
    </recommendedName>
</protein>
<evidence type="ECO:0000259" key="2">
    <source>
        <dbReference type="Pfam" id="PF16060"/>
    </source>
</evidence>
<dbReference type="InterPro" id="IPR032061">
    <property type="entry name" value="DUF4802"/>
</dbReference>
<dbReference type="Pfam" id="PF16060">
    <property type="entry name" value="DUF4802"/>
    <property type="match status" value="1"/>
</dbReference>
<accession>T1GXU1</accession>
<dbReference type="EnsemblMetazoa" id="MESCA008648-RA">
    <property type="protein sequence ID" value="MESCA008648-PA"/>
    <property type="gene ID" value="MESCA008648"/>
</dbReference>
<feature type="region of interest" description="Disordered" evidence="1">
    <location>
        <begin position="1"/>
        <end position="64"/>
    </location>
</feature>
<feature type="domain" description="DUF4802" evidence="2">
    <location>
        <begin position="163"/>
        <end position="226"/>
    </location>
</feature>
<evidence type="ECO:0000313" key="3">
    <source>
        <dbReference type="EnsemblMetazoa" id="MESCA008648-PA"/>
    </source>
</evidence>
<organism evidence="3 4">
    <name type="scientific">Megaselia scalaris</name>
    <name type="common">Humpbacked fly</name>
    <name type="synonym">Phora scalaris</name>
    <dbReference type="NCBI Taxonomy" id="36166"/>
    <lineage>
        <taxon>Eukaryota</taxon>
        <taxon>Metazoa</taxon>
        <taxon>Ecdysozoa</taxon>
        <taxon>Arthropoda</taxon>
        <taxon>Hexapoda</taxon>
        <taxon>Insecta</taxon>
        <taxon>Pterygota</taxon>
        <taxon>Neoptera</taxon>
        <taxon>Endopterygota</taxon>
        <taxon>Diptera</taxon>
        <taxon>Brachycera</taxon>
        <taxon>Muscomorpha</taxon>
        <taxon>Platypezoidea</taxon>
        <taxon>Phoridae</taxon>
        <taxon>Megaseliini</taxon>
        <taxon>Megaselia</taxon>
    </lineage>
</organism>
<dbReference type="Proteomes" id="UP000015102">
    <property type="component" value="Unassembled WGS sequence"/>
</dbReference>
<dbReference type="AlphaFoldDB" id="T1GXU1"/>